<evidence type="ECO:0000259" key="2">
    <source>
        <dbReference type="Pfam" id="PF00849"/>
    </source>
</evidence>
<dbReference type="GO" id="GO:0000455">
    <property type="term" value="P:enzyme-directed rRNA pseudouridine synthesis"/>
    <property type="evidence" value="ECO:0007669"/>
    <property type="project" value="TreeGrafter"/>
</dbReference>
<dbReference type="Gene3D" id="3.30.2350.10">
    <property type="entry name" value="Pseudouridine synthase"/>
    <property type="match status" value="1"/>
</dbReference>
<dbReference type="Pfam" id="PF00849">
    <property type="entry name" value="PseudoU_synth_2"/>
    <property type="match status" value="1"/>
</dbReference>
<dbReference type="InterPro" id="IPR050188">
    <property type="entry name" value="RluA_PseudoU_synthase"/>
</dbReference>
<dbReference type="GO" id="GO:0003723">
    <property type="term" value="F:RNA binding"/>
    <property type="evidence" value="ECO:0007669"/>
    <property type="project" value="InterPro"/>
</dbReference>
<accession>A0A2K8KRG2</accession>
<dbReference type="KEGG" id="rfo:REIFOR_02184"/>
<protein>
    <submittedName>
        <fullName evidence="3">Ribosomal large subunit pseudouridine synthase D</fullName>
        <ecNumber evidence="3">4.2.1.70</ecNumber>
    </submittedName>
</protein>
<dbReference type="InterPro" id="IPR020103">
    <property type="entry name" value="PsdUridine_synth_cat_dom_sf"/>
</dbReference>
<organism evidence="3 4">
    <name type="scientific">Reinekea forsetii</name>
    <dbReference type="NCBI Taxonomy" id="1336806"/>
    <lineage>
        <taxon>Bacteria</taxon>
        <taxon>Pseudomonadati</taxon>
        <taxon>Pseudomonadota</taxon>
        <taxon>Gammaproteobacteria</taxon>
        <taxon>Oceanospirillales</taxon>
        <taxon>Saccharospirillaceae</taxon>
        <taxon>Reinekea</taxon>
    </lineage>
</organism>
<dbReference type="OrthoDB" id="9807829at2"/>
<proteinExistence type="inferred from homology"/>
<dbReference type="GO" id="GO:0140098">
    <property type="term" value="F:catalytic activity, acting on RNA"/>
    <property type="evidence" value="ECO:0007669"/>
    <property type="project" value="UniProtKB-ARBA"/>
</dbReference>
<dbReference type="EMBL" id="CP011797">
    <property type="protein sequence ID" value="ATX77317.1"/>
    <property type="molecule type" value="Genomic_DNA"/>
</dbReference>
<name>A0A2K8KRG2_9GAMM</name>
<dbReference type="GO" id="GO:0009982">
    <property type="term" value="F:pseudouridine synthase activity"/>
    <property type="evidence" value="ECO:0007669"/>
    <property type="project" value="InterPro"/>
</dbReference>
<dbReference type="SUPFAM" id="SSF55120">
    <property type="entry name" value="Pseudouridine synthase"/>
    <property type="match status" value="1"/>
</dbReference>
<sequence>MEIDAVLEVEAGDPQIAIDFLLSNVNLSKTRLKDLMNKGGVWRVNLAGDRQRIRRAMTDIFVGEQIEIFYDEAILTAKPIIPELLHDAGQYSVWNKPAGMTLDGTDFGDTNSFCRALDFQFKPVRENFWISAIDYQSTGLVVLAHTRKAALAFSETFDPDGFHNAMVHYRADVGGETPEELAIVAPLDNQPAQTRIRKIRYDARPDRSVIDIWLVTGRPEQARRHLAGQGHPIVGDEVYGSADEDAMGLRLRAIELSFDCPVSGQNRYFTLVK</sequence>
<dbReference type="GO" id="GO:0004730">
    <property type="term" value="F:pseudouridylate synthase activity"/>
    <property type="evidence" value="ECO:0007669"/>
    <property type="project" value="UniProtKB-EC"/>
</dbReference>
<dbReference type="InterPro" id="IPR006145">
    <property type="entry name" value="PsdUridine_synth_RsuA/RluA"/>
</dbReference>
<evidence type="ECO:0000256" key="1">
    <source>
        <dbReference type="ARBA" id="ARBA00010876"/>
    </source>
</evidence>
<dbReference type="EC" id="4.2.1.70" evidence="3"/>
<dbReference type="RefSeq" id="WP_100257588.1">
    <property type="nucleotide sequence ID" value="NZ_CP011797.1"/>
</dbReference>
<keyword evidence="4" id="KW-1185">Reference proteome</keyword>
<keyword evidence="3" id="KW-0456">Lyase</keyword>
<dbReference type="Proteomes" id="UP000229757">
    <property type="component" value="Chromosome"/>
</dbReference>
<evidence type="ECO:0000313" key="4">
    <source>
        <dbReference type="Proteomes" id="UP000229757"/>
    </source>
</evidence>
<evidence type="ECO:0000313" key="3">
    <source>
        <dbReference type="EMBL" id="ATX77317.1"/>
    </source>
</evidence>
<gene>
    <name evidence="3" type="ORF">REIFOR_02184</name>
</gene>
<feature type="domain" description="Pseudouridine synthase RsuA/RluA-like" evidence="2">
    <location>
        <begin position="90"/>
        <end position="227"/>
    </location>
</feature>
<reference evidence="3 4" key="1">
    <citation type="journal article" date="2017" name="Environ. Microbiol.">
        <title>Genomic and physiological analyses of 'Reinekea forsetii' reveal a versatile opportunistic lifestyle during spring algae blooms.</title>
        <authorList>
            <person name="Avci B."/>
            <person name="Hahnke R.L."/>
            <person name="Chafee M."/>
            <person name="Fischer T."/>
            <person name="Gruber-Vodicka H."/>
            <person name="Tegetmeyer H.E."/>
            <person name="Harder J."/>
            <person name="Fuchs B.M."/>
            <person name="Amann R.I."/>
            <person name="Teeling H."/>
        </authorList>
    </citation>
    <scope>NUCLEOTIDE SEQUENCE [LARGE SCALE GENOMIC DNA]</scope>
    <source>
        <strain evidence="3 4">Hel1_31_D35</strain>
    </source>
</reference>
<dbReference type="PANTHER" id="PTHR21600">
    <property type="entry name" value="MITOCHONDRIAL RNA PSEUDOURIDINE SYNTHASE"/>
    <property type="match status" value="1"/>
</dbReference>
<dbReference type="CDD" id="cd02869">
    <property type="entry name" value="PseudoU_synth_RluA_like"/>
    <property type="match status" value="1"/>
</dbReference>
<dbReference type="PANTHER" id="PTHR21600:SF87">
    <property type="entry name" value="RNA PSEUDOURIDYLATE SYNTHASE DOMAIN-CONTAINING PROTEIN 1"/>
    <property type="match status" value="1"/>
</dbReference>
<comment type="similarity">
    <text evidence="1">Belongs to the pseudouridine synthase RluA family.</text>
</comment>
<dbReference type="AlphaFoldDB" id="A0A2K8KRG2"/>